<dbReference type="OrthoDB" id="119761at2"/>
<dbReference type="Proteomes" id="UP000320011">
    <property type="component" value="Unassembled WGS sequence"/>
</dbReference>
<accession>A0A558CNV1</accession>
<dbReference type="AlphaFoldDB" id="A0A558CNV1"/>
<gene>
    <name evidence="2" type="ORF">FNH05_15980</name>
</gene>
<keyword evidence="1" id="KW-0812">Transmembrane</keyword>
<reference evidence="2 3" key="2">
    <citation type="submission" date="2019-08" db="EMBL/GenBank/DDBJ databases">
        <title>Amycolatopsis acidicola sp. nov., isolated from peat swamp forest soil.</title>
        <authorList>
            <person name="Srisuk N."/>
        </authorList>
    </citation>
    <scope>NUCLEOTIDE SEQUENCE [LARGE SCALE GENOMIC DNA]</scope>
    <source>
        <strain evidence="2 3">TBRC 6029</strain>
    </source>
</reference>
<dbReference type="EMBL" id="VJWX01000140">
    <property type="protein sequence ID" value="TVT50438.1"/>
    <property type="molecule type" value="Genomic_DNA"/>
</dbReference>
<feature type="transmembrane region" description="Helical" evidence="1">
    <location>
        <begin position="20"/>
        <end position="46"/>
    </location>
</feature>
<protein>
    <submittedName>
        <fullName evidence="2">Low affinity iron permease family protein</fullName>
    </submittedName>
</protein>
<dbReference type="Pfam" id="PF04120">
    <property type="entry name" value="Iron_permease"/>
    <property type="match status" value="1"/>
</dbReference>
<sequence length="143" mass="15954">MNHRHVPDRSTFGSRVVTKVTAWVGWGPVIAVATLLVVAWSAGLLYVGGGLDNQPYQLILNSVTSIVTFLMVFVIQSAQNRDGRAMQAKLDVQSRVLSALARRMKLDDPDENLELIGLEEAPERHIQAYQHRVRSRGYVEGEE</sequence>
<keyword evidence="1" id="KW-0472">Membrane</keyword>
<comment type="caution">
    <text evidence="2">The sequence shown here is derived from an EMBL/GenBank/DDBJ whole genome shotgun (WGS) entry which is preliminary data.</text>
</comment>
<proteinExistence type="predicted"/>
<reference evidence="2 3" key="1">
    <citation type="submission" date="2019-07" db="EMBL/GenBank/DDBJ databases">
        <authorList>
            <person name="Duangmal K."/>
            <person name="Teo W.F.A."/>
        </authorList>
    </citation>
    <scope>NUCLEOTIDE SEQUENCE [LARGE SCALE GENOMIC DNA]</scope>
    <source>
        <strain evidence="2 3">TBRC 6029</strain>
    </source>
</reference>
<dbReference type="GO" id="GO:0055085">
    <property type="term" value="P:transmembrane transport"/>
    <property type="evidence" value="ECO:0007669"/>
    <property type="project" value="InterPro"/>
</dbReference>
<dbReference type="InterPro" id="IPR007251">
    <property type="entry name" value="Iron_permease_Fet4"/>
</dbReference>
<evidence type="ECO:0000313" key="2">
    <source>
        <dbReference type="EMBL" id="TVT50438.1"/>
    </source>
</evidence>
<evidence type="ECO:0000313" key="3">
    <source>
        <dbReference type="Proteomes" id="UP000320011"/>
    </source>
</evidence>
<keyword evidence="1" id="KW-1133">Transmembrane helix</keyword>
<organism evidence="2 3">
    <name type="scientific">Amycolatopsis rhizosphaerae</name>
    <dbReference type="NCBI Taxonomy" id="2053003"/>
    <lineage>
        <taxon>Bacteria</taxon>
        <taxon>Bacillati</taxon>
        <taxon>Actinomycetota</taxon>
        <taxon>Actinomycetes</taxon>
        <taxon>Pseudonocardiales</taxon>
        <taxon>Pseudonocardiaceae</taxon>
        <taxon>Amycolatopsis</taxon>
    </lineage>
</organism>
<dbReference type="RefSeq" id="WP_144588959.1">
    <property type="nucleotide sequence ID" value="NZ_VJWX01000140.1"/>
</dbReference>
<evidence type="ECO:0000256" key="1">
    <source>
        <dbReference type="SAM" id="Phobius"/>
    </source>
</evidence>
<feature type="transmembrane region" description="Helical" evidence="1">
    <location>
        <begin position="58"/>
        <end position="78"/>
    </location>
</feature>
<name>A0A558CNV1_9PSEU</name>
<keyword evidence="3" id="KW-1185">Reference proteome</keyword>